<name>A0AAP0EWH9_9MAGN</name>
<gene>
    <name evidence="2" type="ORF">Scep_023836</name>
</gene>
<feature type="region of interest" description="Disordered" evidence="1">
    <location>
        <begin position="1"/>
        <end position="22"/>
    </location>
</feature>
<keyword evidence="3" id="KW-1185">Reference proteome</keyword>
<accession>A0AAP0EWH9</accession>
<feature type="compositionally biased region" description="Polar residues" evidence="1">
    <location>
        <begin position="1"/>
        <end position="14"/>
    </location>
</feature>
<dbReference type="EMBL" id="JBBNAG010000010">
    <property type="protein sequence ID" value="KAK9100406.1"/>
    <property type="molecule type" value="Genomic_DNA"/>
</dbReference>
<protein>
    <submittedName>
        <fullName evidence="2">Uncharacterized protein</fullName>
    </submittedName>
</protein>
<dbReference type="Proteomes" id="UP001419268">
    <property type="component" value="Unassembled WGS sequence"/>
</dbReference>
<dbReference type="AlphaFoldDB" id="A0AAP0EWH9"/>
<reference evidence="2 3" key="1">
    <citation type="submission" date="2024-01" db="EMBL/GenBank/DDBJ databases">
        <title>Genome assemblies of Stephania.</title>
        <authorList>
            <person name="Yang L."/>
        </authorList>
    </citation>
    <scope>NUCLEOTIDE SEQUENCE [LARGE SCALE GENOMIC DNA]</scope>
    <source>
        <strain evidence="2">JXDWG</strain>
        <tissue evidence="2">Leaf</tissue>
    </source>
</reference>
<organism evidence="2 3">
    <name type="scientific">Stephania cephalantha</name>
    <dbReference type="NCBI Taxonomy" id="152367"/>
    <lineage>
        <taxon>Eukaryota</taxon>
        <taxon>Viridiplantae</taxon>
        <taxon>Streptophyta</taxon>
        <taxon>Embryophyta</taxon>
        <taxon>Tracheophyta</taxon>
        <taxon>Spermatophyta</taxon>
        <taxon>Magnoliopsida</taxon>
        <taxon>Ranunculales</taxon>
        <taxon>Menispermaceae</taxon>
        <taxon>Menispermoideae</taxon>
        <taxon>Cissampelideae</taxon>
        <taxon>Stephania</taxon>
    </lineage>
</organism>
<evidence type="ECO:0000256" key="1">
    <source>
        <dbReference type="SAM" id="MobiDB-lite"/>
    </source>
</evidence>
<proteinExistence type="predicted"/>
<evidence type="ECO:0000313" key="3">
    <source>
        <dbReference type="Proteomes" id="UP001419268"/>
    </source>
</evidence>
<evidence type="ECO:0000313" key="2">
    <source>
        <dbReference type="EMBL" id="KAK9100406.1"/>
    </source>
</evidence>
<sequence length="90" mass="10001">MTISSAQHDMTSTGGMHRPTSLRLNATNTSWLRYQRNRKLRSTDHSVHFLAATCLITDDGVVDFGLEERPLTPSFDVGTTTYSSDDDAHS</sequence>
<comment type="caution">
    <text evidence="2">The sequence shown here is derived from an EMBL/GenBank/DDBJ whole genome shotgun (WGS) entry which is preliminary data.</text>
</comment>